<proteinExistence type="predicted"/>
<organism evidence="1 2">
    <name type="scientific">Rubrivirga marina</name>
    <dbReference type="NCBI Taxonomy" id="1196024"/>
    <lineage>
        <taxon>Bacteria</taxon>
        <taxon>Pseudomonadati</taxon>
        <taxon>Rhodothermota</taxon>
        <taxon>Rhodothermia</taxon>
        <taxon>Rhodothermales</taxon>
        <taxon>Rubricoccaceae</taxon>
        <taxon>Rubrivirga</taxon>
    </lineage>
</organism>
<name>A0A271IYP2_9BACT</name>
<dbReference type="Proteomes" id="UP000216339">
    <property type="component" value="Unassembled WGS sequence"/>
</dbReference>
<dbReference type="RefSeq" id="WP_095510032.1">
    <property type="nucleotide sequence ID" value="NZ_MQWD01000001.1"/>
</dbReference>
<sequence length="268" mass="28680">MGYPLYLIDGGTVFTQLKKRVARAKASTPAGKKRAAAVGLAQKTVLGPISNAVQAAVPTAASRRVAALPRDVSRFANLHVDQWISHVGPHASQYAREIDRPPGSIVLPGGALPQVVEDHKADVKAPNRGMLGVIGEALLVAALDVLGHGRDDFVQLKISNKKRFPDFAIVNPSGTLQSLFPASSLPVDYLPVEVKASGNGRKVRKNGKPSKQPSVLGPLKEAAMQTLSFWKTVDALAKTNRGPGPSVIFLASRDLYRRTFNLFLITGR</sequence>
<gene>
    <name evidence="1" type="ORF">BSZ37_07930</name>
</gene>
<comment type="caution">
    <text evidence="1">The sequence shown here is derived from an EMBL/GenBank/DDBJ whole genome shotgun (WGS) entry which is preliminary data.</text>
</comment>
<accession>A0A271IYP2</accession>
<evidence type="ECO:0000313" key="2">
    <source>
        <dbReference type="Proteomes" id="UP000216339"/>
    </source>
</evidence>
<dbReference type="EMBL" id="MQWD01000001">
    <property type="protein sequence ID" value="PAP76376.1"/>
    <property type="molecule type" value="Genomic_DNA"/>
</dbReference>
<evidence type="ECO:0000313" key="1">
    <source>
        <dbReference type="EMBL" id="PAP76376.1"/>
    </source>
</evidence>
<dbReference type="AlphaFoldDB" id="A0A271IYP2"/>
<keyword evidence="2" id="KW-1185">Reference proteome</keyword>
<reference evidence="1 2" key="1">
    <citation type="submission" date="2016-11" db="EMBL/GenBank/DDBJ databases">
        <title>Study of marine rhodopsin-containing bacteria.</title>
        <authorList>
            <person name="Yoshizawa S."/>
            <person name="Kumagai Y."/>
            <person name="Kogure K."/>
        </authorList>
    </citation>
    <scope>NUCLEOTIDE SEQUENCE [LARGE SCALE GENOMIC DNA]</scope>
    <source>
        <strain evidence="1 2">SAORIC-28</strain>
    </source>
</reference>
<protein>
    <submittedName>
        <fullName evidence="1">Uncharacterized protein</fullName>
    </submittedName>
</protein>